<comment type="caution">
    <text evidence="1">The sequence shown here is derived from an EMBL/GenBank/DDBJ whole genome shotgun (WGS) entry which is preliminary data.</text>
</comment>
<keyword evidence="2" id="KW-1185">Reference proteome</keyword>
<proteinExistence type="predicted"/>
<evidence type="ECO:0000313" key="2">
    <source>
        <dbReference type="Proteomes" id="UP000265520"/>
    </source>
</evidence>
<feature type="non-terminal residue" evidence="1">
    <location>
        <position position="56"/>
    </location>
</feature>
<dbReference type="EMBL" id="LXQA011134121">
    <property type="protein sequence ID" value="MCI86200.1"/>
    <property type="molecule type" value="Genomic_DNA"/>
</dbReference>
<protein>
    <submittedName>
        <fullName evidence="1">Uncharacterized protein</fullName>
    </submittedName>
</protein>
<dbReference type="AlphaFoldDB" id="A0A392VII5"/>
<dbReference type="Proteomes" id="UP000265520">
    <property type="component" value="Unassembled WGS sequence"/>
</dbReference>
<sequence>MEISDVGLSVVVRMPLDQRKGHDSFLLKKDLWRAPQVVLLVHGGRHVVCVAGATPL</sequence>
<name>A0A392VII5_9FABA</name>
<organism evidence="1 2">
    <name type="scientific">Trifolium medium</name>
    <dbReference type="NCBI Taxonomy" id="97028"/>
    <lineage>
        <taxon>Eukaryota</taxon>
        <taxon>Viridiplantae</taxon>
        <taxon>Streptophyta</taxon>
        <taxon>Embryophyta</taxon>
        <taxon>Tracheophyta</taxon>
        <taxon>Spermatophyta</taxon>
        <taxon>Magnoliopsida</taxon>
        <taxon>eudicotyledons</taxon>
        <taxon>Gunneridae</taxon>
        <taxon>Pentapetalae</taxon>
        <taxon>rosids</taxon>
        <taxon>fabids</taxon>
        <taxon>Fabales</taxon>
        <taxon>Fabaceae</taxon>
        <taxon>Papilionoideae</taxon>
        <taxon>50 kb inversion clade</taxon>
        <taxon>NPAAA clade</taxon>
        <taxon>Hologalegina</taxon>
        <taxon>IRL clade</taxon>
        <taxon>Trifolieae</taxon>
        <taxon>Trifolium</taxon>
    </lineage>
</organism>
<evidence type="ECO:0000313" key="1">
    <source>
        <dbReference type="EMBL" id="MCI86200.1"/>
    </source>
</evidence>
<accession>A0A392VII5</accession>
<reference evidence="1 2" key="1">
    <citation type="journal article" date="2018" name="Front. Plant Sci.">
        <title>Red Clover (Trifolium pratense) and Zigzag Clover (T. medium) - A Picture of Genomic Similarities and Differences.</title>
        <authorList>
            <person name="Dluhosova J."/>
            <person name="Istvanek J."/>
            <person name="Nedelnik J."/>
            <person name="Repkova J."/>
        </authorList>
    </citation>
    <scope>NUCLEOTIDE SEQUENCE [LARGE SCALE GENOMIC DNA]</scope>
    <source>
        <strain evidence="2">cv. 10/8</strain>
        <tissue evidence="1">Leaf</tissue>
    </source>
</reference>